<gene>
    <name evidence="1" type="ORF">FIBSPDRAFT_849289</name>
</gene>
<dbReference type="Proteomes" id="UP000076532">
    <property type="component" value="Unassembled WGS sequence"/>
</dbReference>
<organism evidence="1 2">
    <name type="scientific">Athelia psychrophila</name>
    <dbReference type="NCBI Taxonomy" id="1759441"/>
    <lineage>
        <taxon>Eukaryota</taxon>
        <taxon>Fungi</taxon>
        <taxon>Dikarya</taxon>
        <taxon>Basidiomycota</taxon>
        <taxon>Agaricomycotina</taxon>
        <taxon>Agaricomycetes</taxon>
        <taxon>Agaricomycetidae</taxon>
        <taxon>Atheliales</taxon>
        <taxon>Atheliaceae</taxon>
        <taxon>Athelia</taxon>
    </lineage>
</organism>
<dbReference type="AlphaFoldDB" id="A0A166UKL7"/>
<dbReference type="GO" id="GO:0016887">
    <property type="term" value="F:ATP hydrolysis activity"/>
    <property type="evidence" value="ECO:0007669"/>
    <property type="project" value="TreeGrafter"/>
</dbReference>
<dbReference type="SUPFAM" id="SSF52374">
    <property type="entry name" value="Nucleotidylyl transferase"/>
    <property type="match status" value="1"/>
</dbReference>
<sequence length="316" mass="35149">MKGGLTIPASITSNAASLLSKITHRSEQRQFELVYLPHDRWPLPRRPSESSANHRPLRISVLDSSFNPPTRAHLALAAAPAVATECSGDAYDARLLLLSVRNVDKALKRGDATHLERLEMMYILAHDLHNSPHTINKTRAESADVGHTAEVAIAITDEPTFVGKSTTLLSFFRSRLMELGDPQRVPRLTFLLGLDTLERLFSPRYYPSEEVMLQCLRHFFEAESEGSSVVCARRDPGSYPSSGLSGDQSDLIPLQAKEFIRSGQITMIDIGAEEQAFSSSQVRNERNGQGSDAWDKFLTPAIAEYIRERNLYVDQG</sequence>
<dbReference type="PANTHER" id="PTHR31285">
    <property type="entry name" value="NICOTINAMIDE MONONUCLEOTIDE ADENYLYLTRANSFERASE"/>
    <property type="match status" value="1"/>
</dbReference>
<dbReference type="EMBL" id="KV417488">
    <property type="protein sequence ID" value="KZP31784.1"/>
    <property type="molecule type" value="Genomic_DNA"/>
</dbReference>
<dbReference type="Gene3D" id="3.40.50.620">
    <property type="entry name" value="HUPs"/>
    <property type="match status" value="1"/>
</dbReference>
<dbReference type="GO" id="GO:0005634">
    <property type="term" value="C:nucleus"/>
    <property type="evidence" value="ECO:0007669"/>
    <property type="project" value="TreeGrafter"/>
</dbReference>
<dbReference type="InterPro" id="IPR014729">
    <property type="entry name" value="Rossmann-like_a/b/a_fold"/>
</dbReference>
<reference evidence="1 2" key="1">
    <citation type="journal article" date="2016" name="Mol. Biol. Evol.">
        <title>Comparative Genomics of Early-Diverging Mushroom-Forming Fungi Provides Insights into the Origins of Lignocellulose Decay Capabilities.</title>
        <authorList>
            <person name="Nagy L.G."/>
            <person name="Riley R."/>
            <person name="Tritt A."/>
            <person name="Adam C."/>
            <person name="Daum C."/>
            <person name="Floudas D."/>
            <person name="Sun H."/>
            <person name="Yadav J.S."/>
            <person name="Pangilinan J."/>
            <person name="Larsson K.H."/>
            <person name="Matsuura K."/>
            <person name="Barry K."/>
            <person name="Labutti K."/>
            <person name="Kuo R."/>
            <person name="Ohm R.A."/>
            <person name="Bhattacharya S.S."/>
            <person name="Shirouzu T."/>
            <person name="Yoshinaga Y."/>
            <person name="Martin F.M."/>
            <person name="Grigoriev I.V."/>
            <person name="Hibbett D.S."/>
        </authorList>
    </citation>
    <scope>NUCLEOTIDE SEQUENCE [LARGE SCALE GENOMIC DNA]</scope>
    <source>
        <strain evidence="1 2">CBS 109695</strain>
    </source>
</reference>
<evidence type="ECO:0000313" key="1">
    <source>
        <dbReference type="EMBL" id="KZP31784.1"/>
    </source>
</evidence>
<dbReference type="GO" id="GO:0005737">
    <property type="term" value="C:cytoplasm"/>
    <property type="evidence" value="ECO:0007669"/>
    <property type="project" value="TreeGrafter"/>
</dbReference>
<keyword evidence="1" id="KW-0808">Transferase</keyword>
<name>A0A166UKL7_9AGAM</name>
<dbReference type="STRING" id="436010.A0A166UKL7"/>
<dbReference type="OrthoDB" id="5591297at2759"/>
<evidence type="ECO:0000313" key="2">
    <source>
        <dbReference type="Proteomes" id="UP000076532"/>
    </source>
</evidence>
<dbReference type="PANTHER" id="PTHR31285:SF0">
    <property type="entry name" value="NICOTINAMIDE MONONUCLEOTIDE ADENYLYLTRANSFERASE"/>
    <property type="match status" value="1"/>
</dbReference>
<keyword evidence="2" id="KW-1185">Reference proteome</keyword>
<proteinExistence type="predicted"/>
<dbReference type="GO" id="GO:0000309">
    <property type="term" value="F:nicotinamide-nucleotide adenylyltransferase activity"/>
    <property type="evidence" value="ECO:0007669"/>
    <property type="project" value="TreeGrafter"/>
</dbReference>
<protein>
    <submittedName>
        <fullName evidence="1">Nucleotidylyl transferase</fullName>
    </submittedName>
</protein>
<accession>A0A166UKL7</accession>